<evidence type="ECO:0000256" key="1">
    <source>
        <dbReference type="SAM" id="Coils"/>
    </source>
</evidence>
<evidence type="ECO:0000256" key="2">
    <source>
        <dbReference type="SAM" id="MobiDB-lite"/>
    </source>
</evidence>
<reference evidence="3" key="1">
    <citation type="submission" date="2017-02" db="UniProtKB">
        <authorList>
            <consortium name="WormBaseParasite"/>
        </authorList>
    </citation>
    <scope>IDENTIFICATION</scope>
</reference>
<protein>
    <submittedName>
        <fullName evidence="3">IF rod domain-containing protein</fullName>
    </submittedName>
</protein>
<accession>A0A0R3SMF4</accession>
<name>A0A0R3SMF4_HYMDI</name>
<organism evidence="3">
    <name type="scientific">Hymenolepis diminuta</name>
    <name type="common">Rat tapeworm</name>
    <dbReference type="NCBI Taxonomy" id="6216"/>
    <lineage>
        <taxon>Eukaryota</taxon>
        <taxon>Metazoa</taxon>
        <taxon>Spiralia</taxon>
        <taxon>Lophotrochozoa</taxon>
        <taxon>Platyhelminthes</taxon>
        <taxon>Cestoda</taxon>
        <taxon>Eucestoda</taxon>
        <taxon>Cyclophyllidea</taxon>
        <taxon>Hymenolepididae</taxon>
        <taxon>Hymenolepis</taxon>
    </lineage>
</organism>
<feature type="region of interest" description="Disordered" evidence="2">
    <location>
        <begin position="45"/>
        <end position="69"/>
    </location>
</feature>
<feature type="coiled-coil region" evidence="1">
    <location>
        <begin position="12"/>
        <end position="39"/>
    </location>
</feature>
<dbReference type="WBParaSite" id="HDID_0000611901-mRNA-1">
    <property type="protein sequence ID" value="HDID_0000611901-mRNA-1"/>
    <property type="gene ID" value="HDID_0000611901"/>
</dbReference>
<proteinExistence type="predicted"/>
<keyword evidence="1" id="KW-0175">Coiled coil</keyword>
<sequence length="69" mass="7906">LEQEVCNLQEEIRKDESRYNTLNAALDNLKVQESRLQEEMRGYITSTCKSGPTDGGDVTSITVKRHSYR</sequence>
<evidence type="ECO:0000313" key="3">
    <source>
        <dbReference type="WBParaSite" id="HDID_0000611901-mRNA-1"/>
    </source>
</evidence>
<dbReference type="AlphaFoldDB" id="A0A0R3SMF4"/>